<organism evidence="1 2">
    <name type="scientific">Afipia broomeae ATCC 49717</name>
    <dbReference type="NCBI Taxonomy" id="883078"/>
    <lineage>
        <taxon>Bacteria</taxon>
        <taxon>Pseudomonadati</taxon>
        <taxon>Pseudomonadota</taxon>
        <taxon>Alphaproteobacteria</taxon>
        <taxon>Hyphomicrobiales</taxon>
        <taxon>Nitrobacteraceae</taxon>
        <taxon>Afipia</taxon>
    </lineage>
</organism>
<gene>
    <name evidence="1" type="ORF">HMPREF9695_00463</name>
</gene>
<proteinExistence type="predicted"/>
<dbReference type="EMBL" id="AGWX01000001">
    <property type="protein sequence ID" value="EKS41371.1"/>
    <property type="molecule type" value="Genomic_DNA"/>
</dbReference>
<reference evidence="1 2" key="1">
    <citation type="submission" date="2012-04" db="EMBL/GenBank/DDBJ databases">
        <title>The Genome Sequence of Afipia broomeae ATCC 49717.</title>
        <authorList>
            <consortium name="The Broad Institute Genome Sequencing Platform"/>
            <person name="Earl A."/>
            <person name="Ward D."/>
            <person name="Feldgarden M."/>
            <person name="Gevers D."/>
            <person name="Huys G."/>
            <person name="Walker B."/>
            <person name="Young S.K."/>
            <person name="Zeng Q."/>
            <person name="Gargeya S."/>
            <person name="Fitzgerald M."/>
            <person name="Haas B."/>
            <person name="Abouelleil A."/>
            <person name="Alvarado L."/>
            <person name="Arachchi H.M."/>
            <person name="Berlin A."/>
            <person name="Chapman S.B."/>
            <person name="Goldberg J."/>
            <person name="Griggs A."/>
            <person name="Gujja S."/>
            <person name="Hansen M."/>
            <person name="Howarth C."/>
            <person name="Imamovic A."/>
            <person name="Larimer J."/>
            <person name="McCowen C."/>
            <person name="Montmayeur A."/>
            <person name="Murphy C."/>
            <person name="Neiman D."/>
            <person name="Pearson M."/>
            <person name="Priest M."/>
            <person name="Roberts A."/>
            <person name="Saif S."/>
            <person name="Shea T."/>
            <person name="Sisk P."/>
            <person name="Sykes S."/>
            <person name="Wortman J."/>
            <person name="Nusbaum C."/>
            <person name="Birren B."/>
        </authorList>
    </citation>
    <scope>NUCLEOTIDE SEQUENCE [LARGE SCALE GENOMIC DNA]</scope>
    <source>
        <strain evidence="1 2">ATCC 49717</strain>
    </source>
</reference>
<dbReference type="HOGENOM" id="CLU_3323577_0_0_5"/>
<evidence type="ECO:0000313" key="1">
    <source>
        <dbReference type="EMBL" id="EKS41371.1"/>
    </source>
</evidence>
<evidence type="ECO:0000313" key="2">
    <source>
        <dbReference type="Proteomes" id="UP000001096"/>
    </source>
</evidence>
<accession>K8PIM3</accession>
<name>K8PIM3_9BRAD</name>
<comment type="caution">
    <text evidence="1">The sequence shown here is derived from an EMBL/GenBank/DDBJ whole genome shotgun (WGS) entry which is preliminary data.</text>
</comment>
<dbReference type="AlphaFoldDB" id="K8PIM3"/>
<dbReference type="Proteomes" id="UP000001096">
    <property type="component" value="Unassembled WGS sequence"/>
</dbReference>
<sequence length="38" mass="3895">MCESNVGKRDVVPTSLLIKFGGSDEGVGDDRGAASTIL</sequence>
<protein>
    <submittedName>
        <fullName evidence="1">Uncharacterized protein</fullName>
    </submittedName>
</protein>
<keyword evidence="2" id="KW-1185">Reference proteome</keyword>